<dbReference type="SUPFAM" id="SSF55154">
    <property type="entry name" value="CYTH-like phosphatases"/>
    <property type="match status" value="1"/>
</dbReference>
<evidence type="ECO:0000259" key="1">
    <source>
        <dbReference type="PROSITE" id="PS51707"/>
    </source>
</evidence>
<dbReference type="PANTHER" id="PTHR39569">
    <property type="entry name" value="INORGANIC TRIPHOSPHATASE"/>
    <property type="match status" value="1"/>
</dbReference>
<feature type="domain" description="CYTH" evidence="1">
    <location>
        <begin position="2"/>
        <end position="207"/>
    </location>
</feature>
<proteinExistence type="predicted"/>
<dbReference type="GO" id="GO:0050355">
    <property type="term" value="F:inorganic triphosphate phosphatase activity"/>
    <property type="evidence" value="ECO:0007669"/>
    <property type="project" value="InterPro"/>
</dbReference>
<protein>
    <submittedName>
        <fullName evidence="2">Putative adenylate cyclase</fullName>
    </submittedName>
</protein>
<dbReference type="PROSITE" id="PS51707">
    <property type="entry name" value="CYTH"/>
    <property type="match status" value="1"/>
</dbReference>
<dbReference type="Gene3D" id="2.40.320.10">
    <property type="entry name" value="Hypothetical Protein Pfu-838710-001"/>
    <property type="match status" value="1"/>
</dbReference>
<evidence type="ECO:0000313" key="2">
    <source>
        <dbReference type="EMBL" id="OSM01665.1"/>
    </source>
</evidence>
<dbReference type="Pfam" id="PF01928">
    <property type="entry name" value="CYTH"/>
    <property type="match status" value="1"/>
</dbReference>
<dbReference type="InterPro" id="IPR023577">
    <property type="entry name" value="CYTH_domain"/>
</dbReference>
<dbReference type="InterPro" id="IPR039013">
    <property type="entry name" value="YgiF"/>
</dbReference>
<dbReference type="SMART" id="SM01118">
    <property type="entry name" value="CYTH"/>
    <property type="match status" value="1"/>
</dbReference>
<dbReference type="STRING" id="1434232.MAIT1_01684"/>
<evidence type="ECO:0000313" key="3">
    <source>
        <dbReference type="Proteomes" id="UP000194003"/>
    </source>
</evidence>
<dbReference type="GO" id="GO:0046872">
    <property type="term" value="F:metal ion binding"/>
    <property type="evidence" value="ECO:0007669"/>
    <property type="project" value="TreeGrafter"/>
</dbReference>
<comment type="caution">
    <text evidence="2">The sequence shown here is derived from an EMBL/GenBank/DDBJ whole genome shotgun (WGS) entry which is preliminary data.</text>
</comment>
<gene>
    <name evidence="2" type="ORF">MAIT1_01684</name>
</gene>
<dbReference type="AlphaFoldDB" id="A0A1Y2K3R2"/>
<keyword evidence="3" id="KW-1185">Reference proteome</keyword>
<dbReference type="InterPro" id="IPR033469">
    <property type="entry name" value="CYTH-like_dom_sf"/>
</dbReference>
<sequence>MALEQEIKLTAAHASILDAVRADPAIGAAQIGEAKDLSYCAIYYDTAARHLMRKRLAFRTREEAPGQWRSALKGGGRIENGVSARDEWEQFLPYLPATLGDMPAGEIRDALLARGPWPLEEPLQELLVTDFSRIAVHLRLPGCEAEMALDCGQVRANGLAHDLVEVELELLEGDFAPLDALAAELRQRHDLTPSRYSKYALGLKLMTDPGLPDEL</sequence>
<accession>A0A1Y2K3R2</accession>
<organism evidence="2 3">
    <name type="scientific">Magnetofaba australis IT-1</name>
    <dbReference type="NCBI Taxonomy" id="1434232"/>
    <lineage>
        <taxon>Bacteria</taxon>
        <taxon>Pseudomonadati</taxon>
        <taxon>Pseudomonadota</taxon>
        <taxon>Magnetococcia</taxon>
        <taxon>Magnetococcales</taxon>
        <taxon>Magnetococcaceae</taxon>
        <taxon>Magnetofaba</taxon>
    </lineage>
</organism>
<dbReference type="EMBL" id="LVJN01000020">
    <property type="protein sequence ID" value="OSM01665.1"/>
    <property type="molecule type" value="Genomic_DNA"/>
</dbReference>
<dbReference type="Proteomes" id="UP000194003">
    <property type="component" value="Unassembled WGS sequence"/>
</dbReference>
<dbReference type="RefSeq" id="WP_085443735.1">
    <property type="nucleotide sequence ID" value="NZ_LVJN01000020.1"/>
</dbReference>
<name>A0A1Y2K3R2_9PROT</name>
<reference evidence="2 3" key="1">
    <citation type="journal article" date="2016" name="BMC Genomics">
        <title>Combined genomic and structural analyses of a cultured magnetotactic bacterium reveals its niche adaptation to a dynamic environment.</title>
        <authorList>
            <person name="Araujo A.C."/>
            <person name="Morillo V."/>
            <person name="Cypriano J."/>
            <person name="Teixeira L.C."/>
            <person name="Leao P."/>
            <person name="Lyra S."/>
            <person name="Almeida L.G."/>
            <person name="Bazylinski D.A."/>
            <person name="Vasconcellos A.T."/>
            <person name="Abreu F."/>
            <person name="Lins U."/>
        </authorList>
    </citation>
    <scope>NUCLEOTIDE SEQUENCE [LARGE SCALE GENOMIC DNA]</scope>
    <source>
        <strain evidence="2 3">IT-1</strain>
    </source>
</reference>
<dbReference type="PANTHER" id="PTHR39569:SF1">
    <property type="entry name" value="INORGANIC TRIPHOSPHATASE"/>
    <property type="match status" value="1"/>
</dbReference>
<dbReference type="OrthoDB" id="9777271at2"/>